<dbReference type="RefSeq" id="WP_179371004.1">
    <property type="nucleotide sequence ID" value="NZ_CP026995.1"/>
</dbReference>
<evidence type="ECO:0000313" key="1">
    <source>
        <dbReference type="EMBL" id="QLH07139.1"/>
    </source>
</evidence>
<evidence type="ECO:0000313" key="2">
    <source>
        <dbReference type="Proteomes" id="UP000509478"/>
    </source>
</evidence>
<dbReference type="EMBL" id="CP026995">
    <property type="protein sequence ID" value="QLH07139.1"/>
    <property type="molecule type" value="Genomic_DNA"/>
</dbReference>
<gene>
    <name evidence="1" type="ORF">C5F50_08675</name>
</gene>
<sequence length="143" mass="16243">MSEDSIIIQVFGASPQMRIVDFFLEFPTNEFTINEIVENVGMSKTTATKYVEALNQQELIKTTKKIGKTQPYTINMKNPVIQMIKNAVGIMSDKVADNQLSDEKLLMKIRKSAVTSESLMSRKKLLQTELKYTNEHLKTIPAQ</sequence>
<dbReference type="Gene3D" id="1.10.10.10">
    <property type="entry name" value="Winged helix-like DNA-binding domain superfamily/Winged helix DNA-binding domain"/>
    <property type="match status" value="1"/>
</dbReference>
<proteinExistence type="predicted"/>
<dbReference type="SUPFAM" id="SSF46785">
    <property type="entry name" value="Winged helix' DNA-binding domain"/>
    <property type="match status" value="1"/>
</dbReference>
<name>A0A7D5R7Z3_9ARCH</name>
<dbReference type="InterPro" id="IPR036388">
    <property type="entry name" value="WH-like_DNA-bd_sf"/>
</dbReference>
<dbReference type="KEGG" id="nue:C5F50_08675"/>
<protein>
    <submittedName>
        <fullName evidence="1">Uncharacterized protein</fullName>
    </submittedName>
</protein>
<accession>A0A7D5R7Z3</accession>
<dbReference type="InterPro" id="IPR036390">
    <property type="entry name" value="WH_DNA-bd_sf"/>
</dbReference>
<dbReference type="CDD" id="cd00090">
    <property type="entry name" value="HTH_ARSR"/>
    <property type="match status" value="1"/>
</dbReference>
<organism evidence="1 2">
    <name type="scientific">Nitrosopumilus ureiphilus</name>
    <dbReference type="NCBI Taxonomy" id="1470067"/>
    <lineage>
        <taxon>Archaea</taxon>
        <taxon>Nitrososphaerota</taxon>
        <taxon>Nitrososphaeria</taxon>
        <taxon>Nitrosopumilales</taxon>
        <taxon>Nitrosopumilaceae</taxon>
        <taxon>Nitrosopumilus</taxon>
    </lineage>
</organism>
<dbReference type="Proteomes" id="UP000509478">
    <property type="component" value="Chromosome"/>
</dbReference>
<dbReference type="InterPro" id="IPR011991">
    <property type="entry name" value="ArsR-like_HTH"/>
</dbReference>
<keyword evidence="2" id="KW-1185">Reference proteome</keyword>
<dbReference type="GeneID" id="56068170"/>
<dbReference type="OrthoDB" id="382425at2157"/>
<dbReference type="AlphaFoldDB" id="A0A7D5R7Z3"/>
<reference evidence="1 2" key="1">
    <citation type="submission" date="2018-02" db="EMBL/GenBank/DDBJ databases">
        <title>Complete genome of Nitrosopumilus ureaphilus PS0.</title>
        <authorList>
            <person name="Qin W."/>
            <person name="Zheng Y."/>
            <person name="Stahl D.A."/>
        </authorList>
    </citation>
    <scope>NUCLEOTIDE SEQUENCE [LARGE SCALE GENOMIC DNA]</scope>
    <source>
        <strain evidence="1 2">PS0</strain>
    </source>
</reference>